<proteinExistence type="predicted"/>
<dbReference type="PROSITE" id="PS51186">
    <property type="entry name" value="GNAT"/>
    <property type="match status" value="1"/>
</dbReference>
<dbReference type="CDD" id="cd04301">
    <property type="entry name" value="NAT_SF"/>
    <property type="match status" value="1"/>
</dbReference>
<dbReference type="Proteomes" id="UP001597399">
    <property type="component" value="Unassembled WGS sequence"/>
</dbReference>
<dbReference type="Pfam" id="PF00583">
    <property type="entry name" value="Acetyltransf_1"/>
    <property type="match status" value="1"/>
</dbReference>
<gene>
    <name evidence="2" type="ORF">ACFSUE_08190</name>
</gene>
<dbReference type="Gene3D" id="3.40.630.30">
    <property type="match status" value="1"/>
</dbReference>
<evidence type="ECO:0000313" key="2">
    <source>
        <dbReference type="EMBL" id="MFD2693605.1"/>
    </source>
</evidence>
<comment type="caution">
    <text evidence="2">The sequence shown here is derived from an EMBL/GenBank/DDBJ whole genome shotgun (WGS) entry which is preliminary data.</text>
</comment>
<name>A0ABW5S505_9BACL</name>
<organism evidence="2 3">
    <name type="scientific">Sporolactobacillus shoreicorticis</name>
    <dbReference type="NCBI Taxonomy" id="1923877"/>
    <lineage>
        <taxon>Bacteria</taxon>
        <taxon>Bacillati</taxon>
        <taxon>Bacillota</taxon>
        <taxon>Bacilli</taxon>
        <taxon>Bacillales</taxon>
        <taxon>Sporolactobacillaceae</taxon>
        <taxon>Sporolactobacillus</taxon>
    </lineage>
</organism>
<keyword evidence="2" id="KW-0808">Transferase</keyword>
<evidence type="ECO:0000313" key="3">
    <source>
        <dbReference type="Proteomes" id="UP001597399"/>
    </source>
</evidence>
<sequence>MVSQEQRIQLNFYQKKDQTSLENYYLTEQQLKYSGNPLDCLQDCVQDNERHPILIRSGEEVAGFFVLHSWGGVKDLSENRNALLLRAFSVNSIFQGQGIATKALAALDLFVNANFPDVNEIILAVNHKNAVAQHVYMKAGFKDTGRRAMGKQGVMYLFSKKVNPET</sequence>
<keyword evidence="2" id="KW-0012">Acyltransferase</keyword>
<dbReference type="EMBL" id="JBHUMQ010000018">
    <property type="protein sequence ID" value="MFD2693605.1"/>
    <property type="molecule type" value="Genomic_DNA"/>
</dbReference>
<protein>
    <submittedName>
        <fullName evidence="2">GNAT family N-acetyltransferase</fullName>
        <ecNumber evidence="2">2.3.-.-</ecNumber>
    </submittedName>
</protein>
<dbReference type="EC" id="2.3.-.-" evidence="2"/>
<dbReference type="SUPFAM" id="SSF55729">
    <property type="entry name" value="Acyl-CoA N-acyltransferases (Nat)"/>
    <property type="match status" value="1"/>
</dbReference>
<feature type="domain" description="N-acetyltransferase" evidence="1">
    <location>
        <begin position="10"/>
        <end position="163"/>
    </location>
</feature>
<dbReference type="GO" id="GO:0016746">
    <property type="term" value="F:acyltransferase activity"/>
    <property type="evidence" value="ECO:0007669"/>
    <property type="project" value="UniProtKB-KW"/>
</dbReference>
<accession>A0ABW5S505</accession>
<reference evidence="3" key="1">
    <citation type="journal article" date="2019" name="Int. J. Syst. Evol. Microbiol.">
        <title>The Global Catalogue of Microorganisms (GCM) 10K type strain sequencing project: providing services to taxonomists for standard genome sequencing and annotation.</title>
        <authorList>
            <consortium name="The Broad Institute Genomics Platform"/>
            <consortium name="The Broad Institute Genome Sequencing Center for Infectious Disease"/>
            <person name="Wu L."/>
            <person name="Ma J."/>
        </authorList>
    </citation>
    <scope>NUCLEOTIDE SEQUENCE [LARGE SCALE GENOMIC DNA]</scope>
    <source>
        <strain evidence="3">TISTR 2466</strain>
    </source>
</reference>
<keyword evidence="3" id="KW-1185">Reference proteome</keyword>
<dbReference type="RefSeq" id="WP_253062448.1">
    <property type="nucleotide sequence ID" value="NZ_JAMXWM010000013.1"/>
</dbReference>
<evidence type="ECO:0000259" key="1">
    <source>
        <dbReference type="PROSITE" id="PS51186"/>
    </source>
</evidence>
<dbReference type="InterPro" id="IPR016181">
    <property type="entry name" value="Acyl_CoA_acyltransferase"/>
</dbReference>
<dbReference type="InterPro" id="IPR000182">
    <property type="entry name" value="GNAT_dom"/>
</dbReference>